<dbReference type="EMBL" id="JAPFFF010000061">
    <property type="protein sequence ID" value="KAK8837154.1"/>
    <property type="molecule type" value="Genomic_DNA"/>
</dbReference>
<gene>
    <name evidence="2" type="ORF">M9Y10_036883</name>
</gene>
<sequence>MCTYYNAYNQIELFNQYISQPRVNENLSNMFQVLQKYFNDDDKIGDIFWNYCPDMTQLSKLLNSVSTILSDEQLCSQTGQLFIFYNSNLTPPISFFAMLNRFQNIQTVWNEIAKKFNTTPNELLNRIQHQTQENQQIASDQQTIQNSNNPLDVQNLLNHHPTQPTQQSIQNIQPVSQPTQQPTQPTQQPTQPTQPTPNSENWEIQNLSRDWSIFQSKKRELFSEAVSLFGRIYSAQSNNQIQDENEYYLVMIDEFRNLIPELVNMTFWSDAHQIFEDDLLGYNRFVKLFPIAVLFNILVSNPQQVFTTKTIQQLFSQNDSISDESLFHVYSVIARYYESLIQNNPISQVNTLMSETQKDYKNSWKDVFIKINQRCQNAILPESNPQTNQQVMNSIENNQQQQQTIFLEKDFKWIIEYSYSMYSMNMKFPNRIIEKLCDDYYQFYQEYNNKFEVNEVPLQTKEQINGQFGGDIHSIPSYLLSYPIVKFLNKLFANSGPSVLDFSSHLFDLKDWICQLNNEIFFYYFHIKNNQPLFSDYSQLQQATNTKKGESNSEQFYLSQINEYKTLNNIADIAPFRTELSQEERNQLGQNPLPYTNNFLRQFQPQQNPISNVVSQPILKTKSQAPKACSPCDTPSIAESTPAFVNVNPVRNNVRPTLAILPAVPITQNASATFDTILTWSMSSCKCLVILLVSPISAFNTFTFEVMSLTS</sequence>
<feature type="compositionally biased region" description="Polar residues" evidence="1">
    <location>
        <begin position="146"/>
        <end position="176"/>
    </location>
</feature>
<keyword evidence="3" id="KW-1185">Reference proteome</keyword>
<dbReference type="Proteomes" id="UP001470230">
    <property type="component" value="Unassembled WGS sequence"/>
</dbReference>
<comment type="caution">
    <text evidence="2">The sequence shown here is derived from an EMBL/GenBank/DDBJ whole genome shotgun (WGS) entry which is preliminary data.</text>
</comment>
<feature type="region of interest" description="Disordered" evidence="1">
    <location>
        <begin position="146"/>
        <end position="201"/>
    </location>
</feature>
<evidence type="ECO:0000256" key="1">
    <source>
        <dbReference type="SAM" id="MobiDB-lite"/>
    </source>
</evidence>
<proteinExistence type="predicted"/>
<name>A0ABR2GT91_9EUKA</name>
<reference evidence="2 3" key="1">
    <citation type="submission" date="2024-04" db="EMBL/GenBank/DDBJ databases">
        <title>Tritrichomonas musculus Genome.</title>
        <authorList>
            <person name="Alves-Ferreira E."/>
            <person name="Grigg M."/>
            <person name="Lorenzi H."/>
            <person name="Galac M."/>
        </authorList>
    </citation>
    <scope>NUCLEOTIDE SEQUENCE [LARGE SCALE GENOMIC DNA]</scope>
    <source>
        <strain evidence="2 3">EAF2021</strain>
    </source>
</reference>
<feature type="compositionally biased region" description="Low complexity" evidence="1">
    <location>
        <begin position="177"/>
        <end position="197"/>
    </location>
</feature>
<evidence type="ECO:0000313" key="3">
    <source>
        <dbReference type="Proteomes" id="UP001470230"/>
    </source>
</evidence>
<protein>
    <submittedName>
        <fullName evidence="2">Uncharacterized protein</fullName>
    </submittedName>
</protein>
<accession>A0ABR2GT91</accession>
<evidence type="ECO:0000313" key="2">
    <source>
        <dbReference type="EMBL" id="KAK8837154.1"/>
    </source>
</evidence>
<organism evidence="2 3">
    <name type="scientific">Tritrichomonas musculus</name>
    <dbReference type="NCBI Taxonomy" id="1915356"/>
    <lineage>
        <taxon>Eukaryota</taxon>
        <taxon>Metamonada</taxon>
        <taxon>Parabasalia</taxon>
        <taxon>Tritrichomonadida</taxon>
        <taxon>Tritrichomonadidae</taxon>
        <taxon>Tritrichomonas</taxon>
    </lineage>
</organism>